<evidence type="ECO:0000259" key="7">
    <source>
        <dbReference type="PROSITE" id="PS01124"/>
    </source>
</evidence>
<dbReference type="Gene3D" id="1.10.10.60">
    <property type="entry name" value="Homeodomain-like"/>
    <property type="match status" value="2"/>
</dbReference>
<dbReference type="PROSITE" id="PS00041">
    <property type="entry name" value="HTH_ARAC_FAMILY_1"/>
    <property type="match status" value="1"/>
</dbReference>
<dbReference type="PROSITE" id="PS50110">
    <property type="entry name" value="RESPONSE_REGULATORY"/>
    <property type="match status" value="1"/>
</dbReference>
<dbReference type="PRINTS" id="PR00032">
    <property type="entry name" value="HTHARAC"/>
</dbReference>
<dbReference type="SMART" id="SM00342">
    <property type="entry name" value="HTH_ARAC"/>
    <property type="match status" value="1"/>
</dbReference>
<feature type="modified residue" description="4-aspartylphosphate" evidence="6">
    <location>
        <position position="36"/>
    </location>
</feature>
<gene>
    <name evidence="9" type="ORF">SAMN05446037_1002315</name>
</gene>
<evidence type="ECO:0000259" key="8">
    <source>
        <dbReference type="PROSITE" id="PS50110"/>
    </source>
</evidence>
<dbReference type="InterPro" id="IPR020449">
    <property type="entry name" value="Tscrpt_reg_AraC-type_HTH"/>
</dbReference>
<dbReference type="GO" id="GO:0000160">
    <property type="term" value="P:phosphorelay signal transduction system"/>
    <property type="evidence" value="ECO:0007669"/>
    <property type="project" value="InterPro"/>
</dbReference>
<dbReference type="Pfam" id="PF12833">
    <property type="entry name" value="HTH_18"/>
    <property type="match status" value="1"/>
</dbReference>
<dbReference type="PANTHER" id="PTHR43280">
    <property type="entry name" value="ARAC-FAMILY TRANSCRIPTIONAL REGULATOR"/>
    <property type="match status" value="1"/>
</dbReference>
<comment type="function">
    <text evidence="5">May play the central regulatory role in sporulation. It may be an element of the effector pathway responsible for the activation of sporulation genes in response to nutritional stress. Spo0A may act in concert with spo0H (a sigma factor) to control the expression of some genes that are critical to the sporulation process.</text>
</comment>
<evidence type="ECO:0000256" key="4">
    <source>
        <dbReference type="ARBA" id="ARBA00023163"/>
    </source>
</evidence>
<dbReference type="GO" id="GO:0003700">
    <property type="term" value="F:DNA-binding transcription factor activity"/>
    <property type="evidence" value="ECO:0007669"/>
    <property type="project" value="InterPro"/>
</dbReference>
<protein>
    <recommendedName>
        <fullName evidence="1">Stage 0 sporulation protein A homolog</fullName>
    </recommendedName>
</protein>
<dbReference type="SUPFAM" id="SSF52172">
    <property type="entry name" value="CheY-like"/>
    <property type="match status" value="1"/>
</dbReference>
<evidence type="ECO:0000256" key="5">
    <source>
        <dbReference type="ARBA" id="ARBA00024867"/>
    </source>
</evidence>
<dbReference type="Gene3D" id="3.40.50.2300">
    <property type="match status" value="1"/>
</dbReference>
<dbReference type="InterPro" id="IPR018060">
    <property type="entry name" value="HTH_AraC"/>
</dbReference>
<dbReference type="EMBL" id="FZOJ01000002">
    <property type="protein sequence ID" value="SNS00007.1"/>
    <property type="molecule type" value="Genomic_DNA"/>
</dbReference>
<dbReference type="Proteomes" id="UP000198304">
    <property type="component" value="Unassembled WGS sequence"/>
</dbReference>
<dbReference type="Pfam" id="PF00072">
    <property type="entry name" value="Response_reg"/>
    <property type="match status" value="1"/>
</dbReference>
<keyword evidence="10" id="KW-1185">Reference proteome</keyword>
<keyword evidence="4" id="KW-0804">Transcription</keyword>
<evidence type="ECO:0000256" key="3">
    <source>
        <dbReference type="ARBA" id="ARBA00023125"/>
    </source>
</evidence>
<dbReference type="InterPro" id="IPR011006">
    <property type="entry name" value="CheY-like_superfamily"/>
</dbReference>
<evidence type="ECO:0000313" key="10">
    <source>
        <dbReference type="Proteomes" id="UP000198304"/>
    </source>
</evidence>
<organism evidence="9 10">
    <name type="scientific">Anaerovirgula multivorans</name>
    <dbReference type="NCBI Taxonomy" id="312168"/>
    <lineage>
        <taxon>Bacteria</taxon>
        <taxon>Bacillati</taxon>
        <taxon>Bacillota</taxon>
        <taxon>Clostridia</taxon>
        <taxon>Peptostreptococcales</taxon>
        <taxon>Natronincolaceae</taxon>
        <taxon>Anaerovirgula</taxon>
    </lineage>
</organism>
<keyword evidence="3" id="KW-0238">DNA-binding</keyword>
<dbReference type="InterPro" id="IPR001789">
    <property type="entry name" value="Sig_transdc_resp-reg_receiver"/>
</dbReference>
<evidence type="ECO:0000256" key="2">
    <source>
        <dbReference type="ARBA" id="ARBA00023015"/>
    </source>
</evidence>
<dbReference type="SUPFAM" id="SSF46689">
    <property type="entry name" value="Homeodomain-like"/>
    <property type="match status" value="1"/>
</dbReference>
<dbReference type="SMART" id="SM00448">
    <property type="entry name" value="REC"/>
    <property type="match status" value="1"/>
</dbReference>
<dbReference type="PROSITE" id="PS01124">
    <property type="entry name" value="HTH_ARAC_FAMILY_2"/>
    <property type="match status" value="1"/>
</dbReference>
<evidence type="ECO:0000256" key="6">
    <source>
        <dbReference type="PROSITE-ProRule" id="PRU00169"/>
    </source>
</evidence>
<sequence>MINKYSFPIEVIGKATAGDEAVKLIFHLKPDIVFLDIEMPGYNGMEVMEKINRDYIRVIKFIVITAYNYFEYAQAALRLGAKDILLKPIEPMQFKKTIERVLHYNYTDNQFFNEILTYINNNYYKTIQLNETAKRFHTSPNYIARMFKKYFGVSFIFYLNRMKIEKAKELLTDTELSIKEVADRVGYNNLNYFYKNFKMIMGVTPKGFKTNGG</sequence>
<keyword evidence="6" id="KW-0597">Phosphoprotein</keyword>
<accession>A0A239AWM2</accession>
<keyword evidence="2" id="KW-0805">Transcription regulation</keyword>
<dbReference type="CDD" id="cd17536">
    <property type="entry name" value="REC_YesN-like"/>
    <property type="match status" value="1"/>
</dbReference>
<dbReference type="AlphaFoldDB" id="A0A239AWM2"/>
<name>A0A239AWM2_9FIRM</name>
<evidence type="ECO:0000313" key="9">
    <source>
        <dbReference type="EMBL" id="SNS00007.1"/>
    </source>
</evidence>
<dbReference type="PANTHER" id="PTHR43280:SF28">
    <property type="entry name" value="HTH-TYPE TRANSCRIPTIONAL ACTIVATOR RHAS"/>
    <property type="match status" value="1"/>
</dbReference>
<feature type="domain" description="Response regulatory" evidence="8">
    <location>
        <begin position="1"/>
        <end position="102"/>
    </location>
</feature>
<dbReference type="InterPro" id="IPR009057">
    <property type="entry name" value="Homeodomain-like_sf"/>
</dbReference>
<proteinExistence type="predicted"/>
<feature type="domain" description="HTH araC/xylS-type" evidence="7">
    <location>
        <begin position="113"/>
        <end position="211"/>
    </location>
</feature>
<reference evidence="9 10" key="1">
    <citation type="submission" date="2017-06" db="EMBL/GenBank/DDBJ databases">
        <authorList>
            <person name="Kim H.J."/>
            <person name="Triplett B.A."/>
        </authorList>
    </citation>
    <scope>NUCLEOTIDE SEQUENCE [LARGE SCALE GENOMIC DNA]</scope>
    <source>
        <strain evidence="9 10">SCA</strain>
    </source>
</reference>
<dbReference type="GO" id="GO:0043565">
    <property type="term" value="F:sequence-specific DNA binding"/>
    <property type="evidence" value="ECO:0007669"/>
    <property type="project" value="InterPro"/>
</dbReference>
<dbReference type="InterPro" id="IPR018062">
    <property type="entry name" value="HTH_AraC-typ_CS"/>
</dbReference>
<evidence type="ECO:0000256" key="1">
    <source>
        <dbReference type="ARBA" id="ARBA00018672"/>
    </source>
</evidence>